<dbReference type="FunFam" id="2.130.10.10:FF:000031">
    <property type="entry name" value="Splicing factor 3b subunit 3"/>
    <property type="match status" value="1"/>
</dbReference>
<accession>A0A4P9X2M9</accession>
<evidence type="ECO:0000313" key="15">
    <source>
        <dbReference type="Proteomes" id="UP000268535"/>
    </source>
</evidence>
<name>A0A4P9X2M9_9FUNG</name>
<protein>
    <recommendedName>
        <fullName evidence="3">DNA damage-binding protein 1</fullName>
    </recommendedName>
</protein>
<feature type="domain" description="RSE1/DDB1/CPSF1 first beta-propeller" evidence="11">
    <location>
        <begin position="14"/>
        <end position="435"/>
    </location>
</feature>
<dbReference type="GO" id="GO:0006397">
    <property type="term" value="P:mRNA processing"/>
    <property type="evidence" value="ECO:0007669"/>
    <property type="project" value="UniProtKB-KW"/>
</dbReference>
<dbReference type="Gene3D" id="1.10.150.910">
    <property type="match status" value="1"/>
</dbReference>
<evidence type="ECO:0000313" key="16">
    <source>
        <dbReference type="Proteomes" id="UP000274922"/>
    </source>
</evidence>
<dbReference type="GO" id="GO:0005681">
    <property type="term" value="C:spliceosomal complex"/>
    <property type="evidence" value="ECO:0007669"/>
    <property type="project" value="UniProtKB-KW"/>
</dbReference>
<evidence type="ECO:0000256" key="9">
    <source>
        <dbReference type="SAM" id="MobiDB-lite"/>
    </source>
</evidence>
<comment type="subcellular location">
    <subcellularLocation>
        <location evidence="1">Nucleus</location>
    </subcellularLocation>
</comment>
<dbReference type="InterPro" id="IPR011047">
    <property type="entry name" value="Quinoprotein_ADH-like_sf"/>
</dbReference>
<dbReference type="GO" id="GO:0003676">
    <property type="term" value="F:nucleic acid binding"/>
    <property type="evidence" value="ECO:0007669"/>
    <property type="project" value="InterPro"/>
</dbReference>
<dbReference type="SUPFAM" id="SSF50998">
    <property type="entry name" value="Quinoprotein alcohol dehydrogenase-like"/>
    <property type="match status" value="1"/>
</dbReference>
<evidence type="ECO:0000256" key="2">
    <source>
        <dbReference type="ARBA" id="ARBA00007453"/>
    </source>
</evidence>
<dbReference type="Proteomes" id="UP000274922">
    <property type="component" value="Unassembled WGS sequence"/>
</dbReference>
<feature type="region of interest" description="Disordered" evidence="9">
    <location>
        <begin position="386"/>
        <end position="407"/>
    </location>
</feature>
<dbReference type="STRING" id="1555241.A0A4P9X2M9"/>
<keyword evidence="7" id="KW-0539">Nucleus</keyword>
<dbReference type="EMBL" id="ML014370">
    <property type="protein sequence ID" value="RKO98746.1"/>
    <property type="molecule type" value="Genomic_DNA"/>
</dbReference>
<dbReference type="AlphaFoldDB" id="A0A4P9X2M9"/>
<dbReference type="Proteomes" id="UP000268535">
    <property type="component" value="Unassembled WGS sequence"/>
</dbReference>
<dbReference type="GO" id="GO:0008380">
    <property type="term" value="P:RNA splicing"/>
    <property type="evidence" value="ECO:0007669"/>
    <property type="project" value="UniProtKB-KW"/>
</dbReference>
<dbReference type="InterPro" id="IPR058543">
    <property type="entry name" value="Beta-prop_RSE1/DDB1/CPSF1_2nd"/>
</dbReference>
<evidence type="ECO:0000313" key="14">
    <source>
        <dbReference type="EMBL" id="RKO98746.1"/>
    </source>
</evidence>
<dbReference type="Pfam" id="PF03178">
    <property type="entry name" value="CPSF_A"/>
    <property type="match status" value="1"/>
</dbReference>
<dbReference type="EMBL" id="ML009119">
    <property type="protein sequence ID" value="RKO98073.1"/>
    <property type="molecule type" value="Genomic_DNA"/>
</dbReference>
<dbReference type="Pfam" id="PF10433">
    <property type="entry name" value="Beta-prop_RSE1_1st"/>
    <property type="match status" value="1"/>
</dbReference>
<gene>
    <name evidence="13" type="ORF">CAUPRSCDRAFT_5495</name>
    <name evidence="14" type="ORF">CXG81DRAFT_15495</name>
</gene>
<evidence type="ECO:0000256" key="7">
    <source>
        <dbReference type="ARBA" id="ARBA00023242"/>
    </source>
</evidence>
<comment type="similarity">
    <text evidence="2">Belongs to the DDB1 family.</text>
</comment>
<proteinExistence type="inferred from homology"/>
<dbReference type="InterPro" id="IPR004871">
    <property type="entry name" value="RSE1/DDB1/CPSF1_C"/>
</dbReference>
<evidence type="ECO:0000259" key="11">
    <source>
        <dbReference type="Pfam" id="PF10433"/>
    </source>
</evidence>
<evidence type="ECO:0000259" key="12">
    <source>
        <dbReference type="Pfam" id="PF23726"/>
    </source>
</evidence>
<evidence type="ECO:0000313" key="13">
    <source>
        <dbReference type="EMBL" id="RKO98073.1"/>
    </source>
</evidence>
<dbReference type="FunFam" id="2.130.10.10:FF:001143">
    <property type="entry name" value="Pre-mRNA-splicing factor rse-1, putative"/>
    <property type="match status" value="1"/>
</dbReference>
<evidence type="ECO:0000256" key="3">
    <source>
        <dbReference type="ARBA" id="ARBA00014577"/>
    </source>
</evidence>
<evidence type="ECO:0000256" key="8">
    <source>
        <dbReference type="ARBA" id="ARBA00038266"/>
    </source>
</evidence>
<dbReference type="InterPro" id="IPR018846">
    <property type="entry name" value="Beta-prop_RSE1/DDB1/CPSF1_1st"/>
</dbReference>
<reference evidence="14" key="2">
    <citation type="submission" date="2018-04" db="EMBL/GenBank/DDBJ databases">
        <title>Leveraging single-cell genomics to expand the Fungal Tree of Life.</title>
        <authorList>
            <consortium name="DOE Joint Genome Institute"/>
            <person name="Ahrendt S.R."/>
            <person name="Quandt C.A."/>
            <person name="Ciobanu D."/>
            <person name="Clum A."/>
            <person name="Salamov A."/>
            <person name="Andreopoulos B."/>
            <person name="Cheng J.-F."/>
            <person name="Woyke T."/>
            <person name="Pelin A."/>
            <person name="Henrissat B."/>
            <person name="Benny G.L."/>
            <person name="Smith M.E."/>
            <person name="James T.Y."/>
            <person name="Grigoriev I.V."/>
        </authorList>
    </citation>
    <scope>NUCLEOTIDE SEQUENCE</scope>
    <source>
        <strain evidence="14">ATCC 52028</strain>
    </source>
</reference>
<dbReference type="Pfam" id="PF23726">
    <property type="entry name" value="Beta-prop_RSE1_2nd"/>
    <property type="match status" value="1"/>
</dbReference>
<dbReference type="OrthoDB" id="436637at2759"/>
<sequence>MHLYHLSLQASGAVDALVIGNFCSTKRQEIAIARVGRLELLTVDSKTGSLVTLFSQETFGVIRSLASFRLIGSSKDHLVLGTDAGRLIVLSYDPKRQAFTKVCQETFGKTGCRRIVPGQYVACDPRGRALMVASVEKSKFVYVLNRDAAANLTISSPLEAHKANMIILAVAGMDVGYENPNFAVLEIDHASYEEQQTSSDPLSLSSIHHPTTLAFYELDLGLNHMLRKSSRPVDPMAHHLVAIPGGTDGPGGVLVCSDDSIAWHHPDFELIRARLPRRPASMFDETGQDPAYHSTCIVSSVVHRIKKMFFVLLQNELGDLFKVSMVTTSSSDPTCPVTVDLLSVTYFDTIPSSSVGMVLFKSGFLFAASDFGNHYLYQVESLGEGEGNYDDSKEAEEPAELSNGLTRIPGDSTVSNDLSPVLKFTPHPLRHLTVVHELESLNPLVCSALLCNPKRGYGSTSFKLLAGVGQGSRSSLRILNPGLHTMELAVSQLPDHAAGIWSVPANSHSKVSAYMVITFSDSTLVLSVGEEVEEATDTGFNCSVRTLAATQVGDRDFLQVYARGVRHVTAEGRVREWSAPGHKAVLKAACNNHQVVVVLSGAELIYFELDDSGQLHEHREHKSLPDDVSCLDMGELVQGRRRNPFLVVGGMDKTIRVLSLDPDKCLETLSLQAVSSHVESVCLISDESPGGGFYLYVGLQNGLLIRASIDAVTGQITDSRTRLLGTQPLRLSRIQSSGTAAVLALTNTPYICLAGSGGENIVHPLSYETLEYGCGFSSPQLPDGICALKGDTLHIVSADRASSSPFHTASVPLRFTPRRLLDLPHLSNHVLVCESDHRHTNTASSGAISRSHDDALSAMQFGYPQTRDGTWAACLHVVNHAEARIVAESLLSDNEAVVSACTVVFAREDDEEAAAGPAPTYVCVGTAHSYHPCSRTHEGGSILVFTSMPDAPLTLLHRTRIDEPARAMSEFQGQLLIGAGTTLRTYALGKRQLLRKSETLGIGTHIVGLQVMGNRLLISDIQRSIMLAVFHDLGSVFRVVADEAQCRFVTAAIFLDDDTVAAADKFGNVVVLRLDPRVSEEYGSDRSGTRLLHQKPHLLGAPHKLELVSSFYMGDTITQLSKAVLSVGAKECLLCSGLRGGLNVLIPLSSKHDVTFLQTLEGHLREEWPMLSGREHRSYRSYYQPVKQVIDGDLIELFTLLPMDRQRALASQLEHTVAEIAKKVESYRLAALM</sequence>
<keyword evidence="5" id="KW-0747">Spliceosome</keyword>
<keyword evidence="4" id="KW-0507">mRNA processing</keyword>
<evidence type="ECO:0000256" key="4">
    <source>
        <dbReference type="ARBA" id="ARBA00022664"/>
    </source>
</evidence>
<reference evidence="13" key="3">
    <citation type="submission" date="2018-08" db="EMBL/GenBank/DDBJ databases">
        <title>Leveraging single-cell genomics to expand the Fungal Tree of Life.</title>
        <authorList>
            <consortium name="DOE Joint Genome Institute"/>
            <person name="Ahrendt S.R."/>
            <person name="Quandt C.A."/>
            <person name="Ciobanu D."/>
            <person name="Clum A."/>
            <person name="Salamov A."/>
            <person name="Andreopoulos B."/>
            <person name="Cheng J.-F."/>
            <person name="Woyke T."/>
            <person name="Pelin A."/>
            <person name="Henrissat B."/>
            <person name="Reynolds N."/>
            <person name="Benny G.L."/>
            <person name="Smith M.E."/>
            <person name="James T.Y."/>
            <person name="Grigoriev I.V."/>
        </authorList>
    </citation>
    <scope>NUCLEOTIDE SEQUENCE</scope>
    <source>
        <strain evidence="13">ATCC 52028</strain>
    </source>
</reference>
<dbReference type="InterPro" id="IPR015943">
    <property type="entry name" value="WD40/YVTN_repeat-like_dom_sf"/>
</dbReference>
<evidence type="ECO:0000259" key="10">
    <source>
        <dbReference type="Pfam" id="PF03178"/>
    </source>
</evidence>
<keyword evidence="16" id="KW-1185">Reference proteome</keyword>
<dbReference type="InterPro" id="IPR050358">
    <property type="entry name" value="RSE1/DDB1/CFT1"/>
</dbReference>
<comment type="similarity">
    <text evidence="8">Belongs to the RSE1 family.</text>
</comment>
<feature type="domain" description="RSE1/DDB1/CPSF1 C-terminal" evidence="10">
    <location>
        <begin position="873"/>
        <end position="1199"/>
    </location>
</feature>
<feature type="domain" description="RSE1/DDB1/CPSF1 second beta-propeller" evidence="12">
    <location>
        <begin position="487"/>
        <end position="796"/>
    </location>
</feature>
<evidence type="ECO:0000256" key="1">
    <source>
        <dbReference type="ARBA" id="ARBA00004123"/>
    </source>
</evidence>
<reference evidence="15 16" key="1">
    <citation type="journal article" date="2018" name="Nat. Microbiol.">
        <title>Leveraging single-cell genomics to expand the fungal tree of life.</title>
        <authorList>
            <person name="Ahrendt S.R."/>
            <person name="Quandt C.A."/>
            <person name="Ciobanu D."/>
            <person name="Clum A."/>
            <person name="Salamov A."/>
            <person name="Andreopoulos B."/>
            <person name="Cheng J.F."/>
            <person name="Woyke T."/>
            <person name="Pelin A."/>
            <person name="Henrissat B."/>
            <person name="Reynolds N.K."/>
            <person name="Benny G.L."/>
            <person name="Smith M.E."/>
            <person name="James T.Y."/>
            <person name="Grigoriev I.V."/>
        </authorList>
    </citation>
    <scope>NUCLEOTIDE SEQUENCE [LARGE SCALE GENOMIC DNA]</scope>
    <source>
        <strain evidence="15 16">ATCC 52028</strain>
    </source>
</reference>
<organism evidence="14 16">
    <name type="scientific">Caulochytrium protostelioides</name>
    <dbReference type="NCBI Taxonomy" id="1555241"/>
    <lineage>
        <taxon>Eukaryota</taxon>
        <taxon>Fungi</taxon>
        <taxon>Fungi incertae sedis</taxon>
        <taxon>Chytridiomycota</taxon>
        <taxon>Chytridiomycota incertae sedis</taxon>
        <taxon>Chytridiomycetes</taxon>
        <taxon>Caulochytriales</taxon>
        <taxon>Caulochytriaceae</taxon>
        <taxon>Caulochytrium</taxon>
    </lineage>
</organism>
<evidence type="ECO:0000256" key="6">
    <source>
        <dbReference type="ARBA" id="ARBA00023187"/>
    </source>
</evidence>
<dbReference type="Gene3D" id="2.130.10.10">
    <property type="entry name" value="YVTN repeat-like/Quinoprotein amine dehydrogenase"/>
    <property type="match status" value="3"/>
</dbReference>
<dbReference type="PANTHER" id="PTHR10644">
    <property type="entry name" value="DNA REPAIR/RNA PROCESSING CPSF FAMILY"/>
    <property type="match status" value="1"/>
</dbReference>
<evidence type="ECO:0000256" key="5">
    <source>
        <dbReference type="ARBA" id="ARBA00022728"/>
    </source>
</evidence>
<keyword evidence="6" id="KW-0508">mRNA splicing</keyword>